<dbReference type="InterPro" id="IPR021127">
    <property type="entry name" value="CRISPR_associated_Cas2"/>
</dbReference>
<accession>A0A1V4APP4</accession>
<dbReference type="Pfam" id="PF09827">
    <property type="entry name" value="CRISPR_Cas2"/>
    <property type="match status" value="1"/>
</dbReference>
<dbReference type="CDD" id="cd09725">
    <property type="entry name" value="Cas2_I_II_III"/>
    <property type="match status" value="1"/>
</dbReference>
<comment type="similarity">
    <text evidence="2 9">Belongs to the CRISPR-associated endoribonuclease Cas2 protein family.</text>
</comment>
<dbReference type="PANTHER" id="PTHR34405:SF3">
    <property type="entry name" value="CRISPR-ASSOCIATED ENDORIBONUCLEASE CAS2 3"/>
    <property type="match status" value="1"/>
</dbReference>
<gene>
    <name evidence="9" type="primary">cas2</name>
    <name evidence="10" type="ORF">AYP45_16755</name>
</gene>
<dbReference type="HAMAP" id="MF_01471">
    <property type="entry name" value="Cas2"/>
    <property type="match status" value="1"/>
</dbReference>
<dbReference type="STRING" id="1004156.AYP45_16755"/>
<sequence length="94" mass="10844">MRGVSDYAVVYDITSDAERGKVDKVLKGFGFRIQKSIFECRLNKRGRNELIDRLEKLQIKTGFIKVYRLEYSSKDTVIGQQKKADIDDGHAFII</sequence>
<evidence type="ECO:0000256" key="5">
    <source>
        <dbReference type="ARBA" id="ARBA00022759"/>
    </source>
</evidence>
<dbReference type="Proteomes" id="UP000189681">
    <property type="component" value="Unassembled WGS sequence"/>
</dbReference>
<keyword evidence="3 9" id="KW-0540">Nuclease</keyword>
<dbReference type="NCBIfam" id="TIGR01573">
    <property type="entry name" value="cas2"/>
    <property type="match status" value="1"/>
</dbReference>
<comment type="cofactor">
    <cofactor evidence="1 9">
        <name>Mg(2+)</name>
        <dbReference type="ChEBI" id="CHEBI:18420"/>
    </cofactor>
</comment>
<dbReference type="GO" id="GO:0004521">
    <property type="term" value="F:RNA endonuclease activity"/>
    <property type="evidence" value="ECO:0007669"/>
    <property type="project" value="InterPro"/>
</dbReference>
<keyword evidence="4 9" id="KW-0479">Metal-binding</keyword>
<protein>
    <recommendedName>
        <fullName evidence="9">CRISPR-associated endoribonuclease Cas2</fullName>
        <ecNumber evidence="9">3.1.-.-</ecNumber>
    </recommendedName>
</protein>
<organism evidence="10 11">
    <name type="scientific">Candidatus Brocadia carolinensis</name>
    <dbReference type="NCBI Taxonomy" id="1004156"/>
    <lineage>
        <taxon>Bacteria</taxon>
        <taxon>Pseudomonadati</taxon>
        <taxon>Planctomycetota</taxon>
        <taxon>Candidatus Brocadiia</taxon>
        <taxon>Candidatus Brocadiales</taxon>
        <taxon>Candidatus Brocadiaceae</taxon>
        <taxon>Candidatus Brocadia</taxon>
    </lineage>
</organism>
<evidence type="ECO:0000256" key="4">
    <source>
        <dbReference type="ARBA" id="ARBA00022723"/>
    </source>
</evidence>
<dbReference type="PANTHER" id="PTHR34405">
    <property type="entry name" value="CRISPR-ASSOCIATED ENDORIBONUCLEASE CAS2"/>
    <property type="match status" value="1"/>
</dbReference>
<evidence type="ECO:0000313" key="10">
    <source>
        <dbReference type="EMBL" id="OOP55087.1"/>
    </source>
</evidence>
<comment type="function">
    <text evidence="9">CRISPR (clustered regularly interspaced short palindromic repeat), is an adaptive immune system that provides protection against mobile genetic elements (viruses, transposable elements and conjugative plasmids). CRISPR clusters contain sequences complementary to antecedent mobile elements and target invading nucleic acids. CRISPR clusters are transcribed and processed into CRISPR RNA (crRNA). Functions as a ssRNA-specific endoribonuclease. Involved in the integration of spacer DNA into the CRISPR cassette.</text>
</comment>
<dbReference type="GO" id="GO:0051607">
    <property type="term" value="P:defense response to virus"/>
    <property type="evidence" value="ECO:0007669"/>
    <property type="project" value="UniProtKB-UniRule"/>
</dbReference>
<evidence type="ECO:0000256" key="8">
    <source>
        <dbReference type="ARBA" id="ARBA00023118"/>
    </source>
</evidence>
<evidence type="ECO:0000256" key="6">
    <source>
        <dbReference type="ARBA" id="ARBA00022801"/>
    </source>
</evidence>
<keyword evidence="5 9" id="KW-0255">Endonuclease</keyword>
<keyword evidence="7 9" id="KW-0460">Magnesium</keyword>
<comment type="caution">
    <text evidence="10">The sequence shown here is derived from an EMBL/GenBank/DDBJ whole genome shotgun (WGS) entry which is preliminary data.</text>
</comment>
<keyword evidence="8 9" id="KW-0051">Antiviral defense</keyword>
<dbReference type="SUPFAM" id="SSF143430">
    <property type="entry name" value="TTP0101/SSO1404-like"/>
    <property type="match status" value="1"/>
</dbReference>
<evidence type="ECO:0000256" key="9">
    <source>
        <dbReference type="HAMAP-Rule" id="MF_01471"/>
    </source>
</evidence>
<evidence type="ECO:0000256" key="2">
    <source>
        <dbReference type="ARBA" id="ARBA00009959"/>
    </source>
</evidence>
<dbReference type="Gene3D" id="3.30.70.240">
    <property type="match status" value="1"/>
</dbReference>
<dbReference type="InterPro" id="IPR019199">
    <property type="entry name" value="Virulence_VapD/CRISPR_Cas2"/>
</dbReference>
<name>A0A1V4APP4_9BACT</name>
<reference evidence="10 11" key="1">
    <citation type="journal article" date="2017" name="Water Res.">
        <title>Discovery and metagenomic analysis of an anammox bacterial enrichment related to Candidatus "Brocadia caroliniensis" in a full-scale glycerol-fed nitritation-denitritation separate centrate treatment process.</title>
        <authorList>
            <person name="Park H."/>
            <person name="Brotto A.C."/>
            <person name="van Loosdrecht M.C."/>
            <person name="Chandran K."/>
        </authorList>
    </citation>
    <scope>NUCLEOTIDE SEQUENCE [LARGE SCALE GENOMIC DNA]</scope>
    <source>
        <strain evidence="10">26THWARD</strain>
    </source>
</reference>
<feature type="binding site" evidence="9">
    <location>
        <position position="12"/>
    </location>
    <ligand>
        <name>Mg(2+)</name>
        <dbReference type="ChEBI" id="CHEBI:18420"/>
        <note>catalytic</note>
    </ligand>
</feature>
<dbReference type="GO" id="GO:0046872">
    <property type="term" value="F:metal ion binding"/>
    <property type="evidence" value="ECO:0007669"/>
    <property type="project" value="UniProtKB-UniRule"/>
</dbReference>
<dbReference type="EC" id="3.1.-.-" evidence="9"/>
<evidence type="ECO:0000256" key="7">
    <source>
        <dbReference type="ARBA" id="ARBA00022842"/>
    </source>
</evidence>
<dbReference type="AlphaFoldDB" id="A0A1V4APP4"/>
<proteinExistence type="inferred from homology"/>
<comment type="subunit">
    <text evidence="9">Homodimer, forms a heterotetramer with a Cas1 homodimer.</text>
</comment>
<dbReference type="EMBL" id="AYTS01000180">
    <property type="protein sequence ID" value="OOP55087.1"/>
    <property type="molecule type" value="Genomic_DNA"/>
</dbReference>
<evidence type="ECO:0000256" key="3">
    <source>
        <dbReference type="ARBA" id="ARBA00022722"/>
    </source>
</evidence>
<keyword evidence="6 9" id="KW-0378">Hydrolase</keyword>
<evidence type="ECO:0000313" key="11">
    <source>
        <dbReference type="Proteomes" id="UP000189681"/>
    </source>
</evidence>
<dbReference type="GO" id="GO:0043571">
    <property type="term" value="P:maintenance of CRISPR repeat elements"/>
    <property type="evidence" value="ECO:0007669"/>
    <property type="project" value="UniProtKB-UniRule"/>
</dbReference>
<evidence type="ECO:0000256" key="1">
    <source>
        <dbReference type="ARBA" id="ARBA00001946"/>
    </source>
</evidence>
<dbReference type="GO" id="GO:0016787">
    <property type="term" value="F:hydrolase activity"/>
    <property type="evidence" value="ECO:0007669"/>
    <property type="project" value="UniProtKB-KW"/>
</dbReference>